<dbReference type="RefSeq" id="WP_283927338.1">
    <property type="nucleotide sequence ID" value="NZ_CP126084.1"/>
</dbReference>
<name>A0AA95I6F0_9BACL</name>
<dbReference type="GO" id="GO:0016301">
    <property type="term" value="F:kinase activity"/>
    <property type="evidence" value="ECO:0007669"/>
    <property type="project" value="InterPro"/>
</dbReference>
<gene>
    <name evidence="2" type="ORF">QNH46_06210</name>
</gene>
<proteinExistence type="predicted"/>
<dbReference type="InterPro" id="IPR053737">
    <property type="entry name" value="Type_II_TA_Toxin"/>
</dbReference>
<evidence type="ECO:0000259" key="1">
    <source>
        <dbReference type="PROSITE" id="PS51459"/>
    </source>
</evidence>
<dbReference type="Gene3D" id="1.20.120.1870">
    <property type="entry name" value="Fic/DOC protein, Fido domain"/>
    <property type="match status" value="1"/>
</dbReference>
<dbReference type="SUPFAM" id="SSF140931">
    <property type="entry name" value="Fic-like"/>
    <property type="match status" value="1"/>
</dbReference>
<reference evidence="2" key="1">
    <citation type="submission" date="2023-05" db="EMBL/GenBank/DDBJ databases">
        <title>Comparative genomics of Bacillaceae isolates and their secondary metabolite potential.</title>
        <authorList>
            <person name="Song L."/>
            <person name="Nielsen L.J."/>
            <person name="Mohite O."/>
            <person name="Xu X."/>
            <person name="Weber T."/>
            <person name="Kovacs A.T."/>
        </authorList>
    </citation>
    <scope>NUCLEOTIDE SEQUENCE</scope>
    <source>
        <strain evidence="2">B2_4</strain>
    </source>
</reference>
<dbReference type="InterPro" id="IPR003812">
    <property type="entry name" value="Fido"/>
</dbReference>
<dbReference type="InterPro" id="IPR036597">
    <property type="entry name" value="Fido-like_dom_sf"/>
</dbReference>
<feature type="domain" description="Fido" evidence="1">
    <location>
        <begin position="5"/>
        <end position="125"/>
    </location>
</feature>
<dbReference type="EMBL" id="CP126084">
    <property type="protein sequence ID" value="WHX50256.1"/>
    <property type="molecule type" value="Genomic_DNA"/>
</dbReference>
<dbReference type="Proteomes" id="UP001177943">
    <property type="component" value="Chromosome"/>
</dbReference>
<accession>A0AA95I6F0</accession>
<dbReference type="InterPro" id="IPR006440">
    <property type="entry name" value="Doc"/>
</dbReference>
<dbReference type="AlphaFoldDB" id="A0AA95I6F0"/>
<dbReference type="PROSITE" id="PS51459">
    <property type="entry name" value="FIDO"/>
    <property type="match status" value="1"/>
</dbReference>
<dbReference type="Pfam" id="PF02661">
    <property type="entry name" value="Fic"/>
    <property type="match status" value="1"/>
</dbReference>
<dbReference type="PANTHER" id="PTHR39426:SF1">
    <property type="entry name" value="HOMOLOGY TO DEATH-ON-CURING PROTEIN OF PHAGE P1"/>
    <property type="match status" value="1"/>
</dbReference>
<protein>
    <submittedName>
        <fullName evidence="2">Type II toxin-antitoxin system death-on-curing family toxin</fullName>
    </submittedName>
</protein>
<evidence type="ECO:0000313" key="2">
    <source>
        <dbReference type="EMBL" id="WHX50256.1"/>
    </source>
</evidence>
<sequence length="148" mass="16934">MVKYLTKEEVVAGHYFMMKQMEDLEQAGVKDYSLLESAIHRPGQTVFHEDAYPSLFDKAAELVDSLAKNHCFHNGNKRTAYLSVKTFLLINGYHLKMERSFAVNFMVDIVTGKYSLEDIAHIFGEHCIQGFRSTTRKCPRSSGRMTAF</sequence>
<evidence type="ECO:0000313" key="3">
    <source>
        <dbReference type="Proteomes" id="UP001177943"/>
    </source>
</evidence>
<dbReference type="NCBIfam" id="TIGR01550">
    <property type="entry name" value="DOC_P1"/>
    <property type="match status" value="1"/>
</dbReference>
<dbReference type="PANTHER" id="PTHR39426">
    <property type="entry name" value="HOMOLOGY TO DEATH-ON-CURING PROTEIN OF PHAGE P1"/>
    <property type="match status" value="1"/>
</dbReference>
<dbReference type="KEGG" id="pwn:QNH46_06210"/>
<organism evidence="2 3">
    <name type="scientific">Paenibacillus woosongensis</name>
    <dbReference type="NCBI Taxonomy" id="307580"/>
    <lineage>
        <taxon>Bacteria</taxon>
        <taxon>Bacillati</taxon>
        <taxon>Bacillota</taxon>
        <taxon>Bacilli</taxon>
        <taxon>Bacillales</taxon>
        <taxon>Paenibacillaceae</taxon>
        <taxon>Paenibacillus</taxon>
    </lineage>
</organism>